<gene>
    <name evidence="11" type="primary">gap</name>
    <name evidence="11" type="ORF">C0186_00480</name>
</gene>
<name>A0A2J6WQT3_9BACT</name>
<dbReference type="PANTHER" id="PTHR43148">
    <property type="entry name" value="GLYCERALDEHYDE-3-PHOSPHATE DEHYDROGENASE 2"/>
    <property type="match status" value="1"/>
</dbReference>
<evidence type="ECO:0000256" key="1">
    <source>
        <dbReference type="ARBA" id="ARBA00007406"/>
    </source>
</evidence>
<organism evidence="11 12">
    <name type="scientific">Thermodesulfovibrio aggregans</name>
    <dbReference type="NCBI Taxonomy" id="86166"/>
    <lineage>
        <taxon>Bacteria</taxon>
        <taxon>Pseudomonadati</taxon>
        <taxon>Nitrospirota</taxon>
        <taxon>Thermodesulfovibrionia</taxon>
        <taxon>Thermodesulfovibrionales</taxon>
        <taxon>Thermodesulfovibrionaceae</taxon>
        <taxon>Thermodesulfovibrio</taxon>
    </lineage>
</organism>
<dbReference type="GO" id="GO:0016620">
    <property type="term" value="F:oxidoreductase activity, acting on the aldehyde or oxo group of donors, NAD or NADP as acceptor"/>
    <property type="evidence" value="ECO:0007669"/>
    <property type="project" value="InterPro"/>
</dbReference>
<sequence>MALKVAINGFGRIGRLFFRASYGYPEIEIVAINDLTDAYTLAHLLQYDSVHGKFKGTVKAQGNNIVVDERQIQVFAETDPQKLPWQDLNIDVVIESTGRFTDRAGASKHLQAGAKWVIITAPAKEEDITVVMGVNHYLLDPSQHKIISNASCTTNCLAPVAKVLHEHFGIERGFATTVHAYTNDQRILDLPHKDLRRARAAAVSIIPTTTGAARAVGKVFPELKGKLDGMAVRVPTPNVSMVDFVAQLSKEVTESDINEALKKASQEHLKGIIMYIEEPLVSVDFNHSPYSSIVDGLLTKVLEGKLAKVISWYDNEYGYSCRVRDLVLYLMEKI</sequence>
<feature type="active site" description="Nucleophile" evidence="4">
    <location>
        <position position="152"/>
    </location>
</feature>
<dbReference type="AlphaFoldDB" id="A0A2J6WQT3"/>
<dbReference type="InterPro" id="IPR020829">
    <property type="entry name" value="GlycerAld_3-P_DH_cat"/>
</dbReference>
<dbReference type="FunFam" id="3.30.360.10:FF:000002">
    <property type="entry name" value="Glyceraldehyde-3-phosphate dehydrogenase"/>
    <property type="match status" value="1"/>
</dbReference>
<dbReference type="Gene3D" id="3.40.50.720">
    <property type="entry name" value="NAD(P)-binding Rossmann-like Domain"/>
    <property type="match status" value="1"/>
</dbReference>
<dbReference type="CDD" id="cd18126">
    <property type="entry name" value="GAPDH_I_C"/>
    <property type="match status" value="1"/>
</dbReference>
<feature type="binding site" evidence="6">
    <location>
        <position position="120"/>
    </location>
    <ligand>
        <name>NAD(+)</name>
        <dbReference type="ChEBI" id="CHEBI:57540"/>
    </ligand>
</feature>
<feature type="binding site" evidence="5">
    <location>
        <position position="233"/>
    </location>
    <ligand>
        <name>D-glyceraldehyde 3-phosphate</name>
        <dbReference type="ChEBI" id="CHEBI:59776"/>
    </ligand>
</feature>
<keyword evidence="6" id="KW-0520">NAD</keyword>
<reference evidence="11 12" key="1">
    <citation type="submission" date="2018-01" db="EMBL/GenBank/DDBJ databases">
        <title>Metagenomic assembled genomes from two thermal pools in the Uzon Caldera, Kamchatka, Russia.</title>
        <authorList>
            <person name="Wilkins L."/>
            <person name="Ettinger C."/>
        </authorList>
    </citation>
    <scope>NUCLEOTIDE SEQUENCE [LARGE SCALE GENOMIC DNA]</scope>
    <source>
        <strain evidence="11">ZAV-04</strain>
    </source>
</reference>
<proteinExistence type="inferred from homology"/>
<dbReference type="FunFam" id="3.40.50.720:FF:000001">
    <property type="entry name" value="Glyceraldehyde-3-phosphate dehydrogenase"/>
    <property type="match status" value="1"/>
</dbReference>
<dbReference type="Gene3D" id="3.30.360.10">
    <property type="entry name" value="Dihydrodipicolinate Reductase, domain 2"/>
    <property type="match status" value="1"/>
</dbReference>
<dbReference type="Pfam" id="PF00044">
    <property type="entry name" value="Gp_dh_N"/>
    <property type="match status" value="1"/>
</dbReference>
<dbReference type="InterPro" id="IPR020830">
    <property type="entry name" value="GlycerAld_3-P_DH_AS"/>
</dbReference>
<evidence type="ECO:0000256" key="9">
    <source>
        <dbReference type="RuleBase" id="RU361160"/>
    </source>
</evidence>
<evidence type="ECO:0000256" key="5">
    <source>
        <dbReference type="PIRSR" id="PIRSR000149-2"/>
    </source>
</evidence>
<dbReference type="InterPro" id="IPR020831">
    <property type="entry name" value="GlycerAld/Erythrose_P_DH"/>
</dbReference>
<feature type="binding site" evidence="5">
    <location>
        <position position="182"/>
    </location>
    <ligand>
        <name>D-glyceraldehyde 3-phosphate</name>
        <dbReference type="ChEBI" id="CHEBI:59776"/>
    </ligand>
</feature>
<dbReference type="PROSITE" id="PS00071">
    <property type="entry name" value="GAPDH"/>
    <property type="match status" value="1"/>
</dbReference>
<dbReference type="SMART" id="SM00846">
    <property type="entry name" value="Gp_dh_N"/>
    <property type="match status" value="1"/>
</dbReference>
<dbReference type="InterPro" id="IPR020828">
    <property type="entry name" value="GlycerAld_3-P_DH_NAD(P)-bd"/>
</dbReference>
<evidence type="ECO:0000256" key="4">
    <source>
        <dbReference type="PIRSR" id="PIRSR000149-1"/>
    </source>
</evidence>
<feature type="binding site" evidence="6">
    <location>
        <begin position="12"/>
        <end position="13"/>
    </location>
    <ligand>
        <name>NAD(+)</name>
        <dbReference type="ChEBI" id="CHEBI:57540"/>
    </ligand>
</feature>
<dbReference type="PIRSF" id="PIRSF000149">
    <property type="entry name" value="GAP_DH"/>
    <property type="match status" value="1"/>
</dbReference>
<comment type="caution">
    <text evidence="11">The sequence shown here is derived from an EMBL/GenBank/DDBJ whole genome shotgun (WGS) entry which is preliminary data.</text>
</comment>
<accession>A0A2J6WQT3</accession>
<dbReference type="SUPFAM" id="SSF51735">
    <property type="entry name" value="NAD(P)-binding Rossmann-fold domains"/>
    <property type="match status" value="1"/>
</dbReference>
<feature type="domain" description="Glyceraldehyde 3-phosphate dehydrogenase NAD(P) binding" evidence="10">
    <location>
        <begin position="3"/>
        <end position="152"/>
    </location>
</feature>
<comment type="similarity">
    <text evidence="1 8">Belongs to the glyceraldehyde-3-phosphate dehydrogenase family.</text>
</comment>
<evidence type="ECO:0000256" key="8">
    <source>
        <dbReference type="RuleBase" id="RU000397"/>
    </source>
</evidence>
<dbReference type="InterPro" id="IPR006424">
    <property type="entry name" value="Glyceraldehyde-3-P_DH_1"/>
</dbReference>
<evidence type="ECO:0000256" key="2">
    <source>
        <dbReference type="ARBA" id="ARBA00011881"/>
    </source>
</evidence>
<dbReference type="InterPro" id="IPR036291">
    <property type="entry name" value="NAD(P)-bd_dom_sf"/>
</dbReference>
<feature type="binding site" evidence="6">
    <location>
        <position position="34"/>
    </location>
    <ligand>
        <name>NAD(+)</name>
        <dbReference type="ChEBI" id="CHEBI:57540"/>
    </ligand>
</feature>
<protein>
    <recommendedName>
        <fullName evidence="9">Glyceraldehyde-3-phosphate dehydrogenase</fullName>
        <ecNumber evidence="9">1.2.1.-</ecNumber>
    </recommendedName>
</protein>
<feature type="binding site" evidence="5">
    <location>
        <begin position="151"/>
        <end position="153"/>
    </location>
    <ligand>
        <name>D-glyceraldehyde 3-phosphate</name>
        <dbReference type="ChEBI" id="CHEBI:59776"/>
    </ligand>
</feature>
<dbReference type="Proteomes" id="UP000242288">
    <property type="component" value="Unassembled WGS sequence"/>
</dbReference>
<dbReference type="SUPFAM" id="SSF55347">
    <property type="entry name" value="Glyceraldehyde-3-phosphate dehydrogenase-like, C-terminal domain"/>
    <property type="match status" value="1"/>
</dbReference>
<evidence type="ECO:0000256" key="7">
    <source>
        <dbReference type="PIRSR" id="PIRSR000149-4"/>
    </source>
</evidence>
<keyword evidence="6" id="KW-0547">Nucleotide-binding</keyword>
<dbReference type="EMBL" id="PNIO01000005">
    <property type="protein sequence ID" value="PMP72730.1"/>
    <property type="molecule type" value="Genomic_DNA"/>
</dbReference>
<dbReference type="NCBIfam" id="TIGR01534">
    <property type="entry name" value="GAPDH-I"/>
    <property type="match status" value="1"/>
</dbReference>
<comment type="subunit">
    <text evidence="2">Homotetramer.</text>
</comment>
<feature type="binding site" evidence="6">
    <location>
        <position position="315"/>
    </location>
    <ligand>
        <name>NAD(+)</name>
        <dbReference type="ChEBI" id="CHEBI:57540"/>
    </ligand>
</feature>
<feature type="site" description="Activates thiol group during catalysis" evidence="7">
    <location>
        <position position="179"/>
    </location>
</feature>
<dbReference type="GO" id="GO:0051287">
    <property type="term" value="F:NAD binding"/>
    <property type="evidence" value="ECO:0007669"/>
    <property type="project" value="InterPro"/>
</dbReference>
<dbReference type="PRINTS" id="PR00078">
    <property type="entry name" value="G3PDHDRGNASE"/>
</dbReference>
<dbReference type="Pfam" id="PF02800">
    <property type="entry name" value="Gp_dh_C"/>
    <property type="match status" value="1"/>
</dbReference>
<evidence type="ECO:0000259" key="10">
    <source>
        <dbReference type="SMART" id="SM00846"/>
    </source>
</evidence>
<feature type="binding site" evidence="5">
    <location>
        <begin position="210"/>
        <end position="211"/>
    </location>
    <ligand>
        <name>D-glyceraldehyde 3-phosphate</name>
        <dbReference type="ChEBI" id="CHEBI:59776"/>
    </ligand>
</feature>
<dbReference type="CDD" id="cd05214">
    <property type="entry name" value="GAPDH_I_N"/>
    <property type="match status" value="1"/>
</dbReference>
<evidence type="ECO:0000313" key="11">
    <source>
        <dbReference type="EMBL" id="PMP72730.1"/>
    </source>
</evidence>
<dbReference type="EC" id="1.2.1.-" evidence="9"/>
<dbReference type="GO" id="GO:0050661">
    <property type="term" value="F:NADP binding"/>
    <property type="evidence" value="ECO:0007669"/>
    <property type="project" value="InterPro"/>
</dbReference>
<evidence type="ECO:0000313" key="12">
    <source>
        <dbReference type="Proteomes" id="UP000242288"/>
    </source>
</evidence>
<evidence type="ECO:0000256" key="6">
    <source>
        <dbReference type="PIRSR" id="PIRSR000149-3"/>
    </source>
</evidence>
<keyword evidence="3 9" id="KW-0560">Oxidoreductase</keyword>
<evidence type="ECO:0000256" key="3">
    <source>
        <dbReference type="ARBA" id="ARBA00023002"/>
    </source>
</evidence>
<dbReference type="GO" id="GO:0006006">
    <property type="term" value="P:glucose metabolic process"/>
    <property type="evidence" value="ECO:0007669"/>
    <property type="project" value="InterPro"/>
</dbReference>